<dbReference type="GO" id="GO:0048367">
    <property type="term" value="P:shoot system development"/>
    <property type="evidence" value="ECO:0007669"/>
    <property type="project" value="InterPro"/>
</dbReference>
<dbReference type="GeneID" id="105171223"/>
<dbReference type="FunCoup" id="A0A6I9U205">
    <property type="interactions" value="1448"/>
</dbReference>
<proteinExistence type="predicted"/>
<feature type="region of interest" description="Disordered" evidence="1">
    <location>
        <begin position="214"/>
        <end position="246"/>
    </location>
</feature>
<name>A0A6I9U205_SESIN</name>
<feature type="compositionally biased region" description="Basic and acidic residues" evidence="1">
    <location>
        <begin position="341"/>
        <end position="360"/>
    </location>
</feature>
<feature type="region of interest" description="Disordered" evidence="1">
    <location>
        <begin position="333"/>
        <end position="360"/>
    </location>
</feature>
<dbReference type="GO" id="GO:0045892">
    <property type="term" value="P:negative regulation of DNA-templated transcription"/>
    <property type="evidence" value="ECO:0007669"/>
    <property type="project" value="InterPro"/>
</dbReference>
<dbReference type="PANTHER" id="PTHR35504">
    <property type="entry name" value="PROTEIN EMBRYONIC FLOWER 1"/>
    <property type="match status" value="1"/>
</dbReference>
<keyword evidence="2" id="KW-1185">Reference proteome</keyword>
<protein>
    <submittedName>
        <fullName evidence="3">Protein EMBRYONIC FLOWER 1</fullName>
    </submittedName>
</protein>
<feature type="region of interest" description="Disordered" evidence="1">
    <location>
        <begin position="258"/>
        <end position="316"/>
    </location>
</feature>
<feature type="compositionally biased region" description="Basic and acidic residues" evidence="1">
    <location>
        <begin position="145"/>
        <end position="159"/>
    </location>
</feature>
<reference evidence="2" key="1">
    <citation type="submission" date="2024-10" db="UniProtKB">
        <authorList>
            <consortium name="RefSeq"/>
        </authorList>
    </citation>
    <scope>NUCLEOTIDE SEQUENCE [LARGE SCALE GENOMIC DNA]</scope>
    <source>
        <strain evidence="2">cv. Zhongzhi No. 13</strain>
    </source>
</reference>
<evidence type="ECO:0000313" key="2">
    <source>
        <dbReference type="Proteomes" id="UP000504604"/>
    </source>
</evidence>
<reference evidence="3" key="2">
    <citation type="submission" date="2025-08" db="UniProtKB">
        <authorList>
            <consortium name="RefSeq"/>
        </authorList>
    </citation>
    <scope>IDENTIFICATION</scope>
</reference>
<sequence length="984" mass="108244">MDKSIVAVDESHRRSDSLASASKSLGSLVQINSIAIDISCAMEEIESPAHEHFSIRGFVAGMRQKDRKMCSLFASEGDAVVDNLPPLSVPRFRWWQCTNCVPDISAERPTPEMPLRDRSNAGTSSCLNIDGGKDGLFSHNIQNTGDEHRSRDAGDEKDNSPSNKIIIYNPWCTEGHKATTSIKEKKNVGDNEGGNPCECSIEANRFQIRERHNDTAAENPSATVDEPENASSGSDGAFSALPHRRKPKLRSLADIMEEENNSTSDHPRVRSTSSSGMQVKSTEMEADLDPQLQFDVPTDVAKGSKSPQRKRKAAALEEDRGPLEMTYAIGTAKRSKGPIPEAEKTCRRVEISDSESERDVPTRLDLRLSARTQQIKPRKQKALDMSRKTRQNNVDNRTVTIREVPKINSGHSATQKHAIAAETGLGSTVHVPSTLGGETGPYFGSFLSGQQMDRLSNLSKSKRPEVEADHSPLMPPSKNILGDCNIQGKVALDLSLSSYMGAEINSNHQVSFRQPRGIPDLNESFTEKTSIAQGKQLPTLPENRSLTLHKNMEMSASCSKEMAREGKRQLGVSEPQVVQNMDNNLEPGGAQDDIPMEIVELLAKNQRERALGNPRKHLLPEEINNSIRGSPAVYVDGRPGMTNFPFTNTRSGVTVGSGKTGVGQGVLNFHQVKNCQLDMGHLDESQFRLFSSFTSSQQRKTQYSATNSIVSGPRPSEGADLLWPPRRKNVPFHLSINQNHSIQPNGLGLHPFSDQRYKGKTITDTKVDGKKSLRDQSSVKEGRIGSNPKSVGSLDAYSNDTIPAMQLLSLMDRGIVSGSSFKVGPNGFLDKTFSPCNHHPRLNRNENQNDQFIGASFFSQSSHTKDFPGLLNGVCFSGESLKKSYLQGQMHPEQGNSKAVNLEGPSNLVTRPSRGNQSLGVCTLNRNPADFSIPDARNEFTISAKDLKSRRRNALKERSHLVNMESQKRQRARKDASGKECPRK</sequence>
<gene>
    <name evidence="3" type="primary">LOC105171223</name>
</gene>
<feature type="compositionally biased region" description="Polar residues" evidence="1">
    <location>
        <begin position="270"/>
        <end position="281"/>
    </location>
</feature>
<accession>A0A6I9U205</accession>
<feature type="region of interest" description="Disordered" evidence="1">
    <location>
        <begin position="137"/>
        <end position="166"/>
    </location>
</feature>
<feature type="compositionally biased region" description="Basic and acidic residues" evidence="1">
    <location>
        <begin position="973"/>
        <end position="984"/>
    </location>
</feature>
<dbReference type="GO" id="GO:0009910">
    <property type="term" value="P:negative regulation of flower development"/>
    <property type="evidence" value="ECO:0007669"/>
    <property type="project" value="InterPro"/>
</dbReference>
<dbReference type="InParanoid" id="A0A6I9U205"/>
<dbReference type="RefSeq" id="XP_011090586.1">
    <property type="nucleotide sequence ID" value="XM_011092284.2"/>
</dbReference>
<feature type="region of interest" description="Disordered" evidence="1">
    <location>
        <begin position="958"/>
        <end position="984"/>
    </location>
</feature>
<evidence type="ECO:0000313" key="3">
    <source>
        <dbReference type="RefSeq" id="XP_011090586.1"/>
    </source>
</evidence>
<dbReference type="PANTHER" id="PTHR35504:SF1">
    <property type="entry name" value="PROTEIN EMBRYONIC FLOWER 1"/>
    <property type="match status" value="1"/>
</dbReference>
<dbReference type="Proteomes" id="UP000504604">
    <property type="component" value="Linkage group LG1"/>
</dbReference>
<dbReference type="InterPro" id="IPR034583">
    <property type="entry name" value="EMF1"/>
</dbReference>
<evidence type="ECO:0000256" key="1">
    <source>
        <dbReference type="SAM" id="MobiDB-lite"/>
    </source>
</evidence>
<organism evidence="2 3">
    <name type="scientific">Sesamum indicum</name>
    <name type="common">Oriental sesame</name>
    <name type="synonym">Sesamum orientale</name>
    <dbReference type="NCBI Taxonomy" id="4182"/>
    <lineage>
        <taxon>Eukaryota</taxon>
        <taxon>Viridiplantae</taxon>
        <taxon>Streptophyta</taxon>
        <taxon>Embryophyta</taxon>
        <taxon>Tracheophyta</taxon>
        <taxon>Spermatophyta</taxon>
        <taxon>Magnoliopsida</taxon>
        <taxon>eudicotyledons</taxon>
        <taxon>Gunneridae</taxon>
        <taxon>Pentapetalae</taxon>
        <taxon>asterids</taxon>
        <taxon>lamiids</taxon>
        <taxon>Lamiales</taxon>
        <taxon>Pedaliaceae</taxon>
        <taxon>Sesamum</taxon>
    </lineage>
</organism>
<dbReference type="KEGG" id="sind:105171223"/>
<feature type="region of interest" description="Disordered" evidence="1">
    <location>
        <begin position="766"/>
        <end position="791"/>
    </location>
</feature>
<dbReference type="OrthoDB" id="754229at2759"/>
<feature type="compositionally biased region" description="Basic and acidic residues" evidence="1">
    <location>
        <begin position="766"/>
        <end position="783"/>
    </location>
</feature>
<dbReference type="AlphaFoldDB" id="A0A6I9U205"/>
<dbReference type="Gramene" id="SIN_1021566.t">
    <property type="protein sequence ID" value="SIN_1021566.t"/>
    <property type="gene ID" value="SIN_1021566"/>
</dbReference>